<proteinExistence type="inferred from homology"/>
<keyword evidence="7 15" id="KW-0547">Nucleotide-binding</keyword>
<dbReference type="InterPro" id="IPR003959">
    <property type="entry name" value="ATPase_AAA_core"/>
</dbReference>
<feature type="transmembrane region" description="Helical" evidence="15">
    <location>
        <begin position="22"/>
        <end position="44"/>
    </location>
</feature>
<dbReference type="SMART" id="SM00382">
    <property type="entry name" value="AAA"/>
    <property type="match status" value="1"/>
</dbReference>
<dbReference type="Pfam" id="PF17862">
    <property type="entry name" value="AAA_lid_3"/>
    <property type="match status" value="1"/>
</dbReference>
<keyword evidence="5 15" id="KW-0812">Transmembrane</keyword>
<evidence type="ECO:0000256" key="2">
    <source>
        <dbReference type="ARBA" id="ARBA00010044"/>
    </source>
</evidence>
<keyword evidence="11 15" id="KW-1133">Transmembrane helix</keyword>
<evidence type="ECO:0000256" key="13">
    <source>
        <dbReference type="ARBA" id="ARBA00023136"/>
    </source>
</evidence>
<dbReference type="HAMAP" id="MF_01458">
    <property type="entry name" value="FtsH"/>
    <property type="match status" value="1"/>
</dbReference>
<dbReference type="FunFam" id="1.10.8.60:FF:000001">
    <property type="entry name" value="ATP-dependent zinc metalloprotease FtsH"/>
    <property type="match status" value="1"/>
</dbReference>
<dbReference type="GO" id="GO:0005886">
    <property type="term" value="C:plasma membrane"/>
    <property type="evidence" value="ECO:0007669"/>
    <property type="project" value="UniProtKB-SubCell"/>
</dbReference>
<evidence type="ECO:0000313" key="19">
    <source>
        <dbReference type="Proteomes" id="UP000321046"/>
    </source>
</evidence>
<dbReference type="FunFam" id="1.20.58.760:FF:000001">
    <property type="entry name" value="ATP-dependent zinc metalloprotease FtsH"/>
    <property type="match status" value="1"/>
</dbReference>
<comment type="subunit">
    <text evidence="15">Homohexamer.</text>
</comment>
<dbReference type="GO" id="GO:0005524">
    <property type="term" value="F:ATP binding"/>
    <property type="evidence" value="ECO:0007669"/>
    <property type="project" value="UniProtKB-UniRule"/>
</dbReference>
<comment type="similarity">
    <text evidence="16">Belongs to the AAA ATPase family.</text>
</comment>
<keyword evidence="4 15" id="KW-0645">Protease</keyword>
<dbReference type="GO" id="GO:0016887">
    <property type="term" value="F:ATP hydrolysis activity"/>
    <property type="evidence" value="ECO:0007669"/>
    <property type="project" value="UniProtKB-UniRule"/>
</dbReference>
<dbReference type="FunFam" id="3.40.50.300:FF:000001">
    <property type="entry name" value="ATP-dependent zinc metalloprotease FtsH"/>
    <property type="match status" value="1"/>
</dbReference>
<evidence type="ECO:0000256" key="5">
    <source>
        <dbReference type="ARBA" id="ARBA00022692"/>
    </source>
</evidence>
<dbReference type="InterPro" id="IPR003593">
    <property type="entry name" value="AAA+_ATPase"/>
</dbReference>
<comment type="function">
    <text evidence="15">Acts as a processive, ATP-dependent zinc metallopeptidase for both cytoplasmic and membrane proteins. Plays a role in the quality control of integral membrane proteins.</text>
</comment>
<keyword evidence="10 15" id="KW-0067">ATP-binding</keyword>
<protein>
    <recommendedName>
        <fullName evidence="15">ATP-dependent zinc metalloprotease FtsH</fullName>
        <ecNumber evidence="15">3.4.24.-</ecNumber>
    </recommendedName>
</protein>
<feature type="binding site" evidence="15">
    <location>
        <begin position="233"/>
        <end position="240"/>
    </location>
    <ligand>
        <name>ATP</name>
        <dbReference type="ChEBI" id="CHEBI:30616"/>
    </ligand>
</feature>
<dbReference type="Gene3D" id="3.40.50.300">
    <property type="entry name" value="P-loop containing nucleotide triphosphate hydrolases"/>
    <property type="match status" value="1"/>
</dbReference>
<keyword evidence="6 15" id="KW-0479">Metal-binding</keyword>
<evidence type="ECO:0000256" key="1">
    <source>
        <dbReference type="ARBA" id="ARBA00004370"/>
    </source>
</evidence>
<evidence type="ECO:0000313" key="18">
    <source>
        <dbReference type="EMBL" id="TXD39687.1"/>
    </source>
</evidence>
<evidence type="ECO:0000259" key="17">
    <source>
        <dbReference type="SMART" id="SM00382"/>
    </source>
</evidence>
<evidence type="ECO:0000256" key="15">
    <source>
        <dbReference type="HAMAP-Rule" id="MF_01458"/>
    </source>
</evidence>
<dbReference type="NCBIfam" id="TIGR01241">
    <property type="entry name" value="FtsH_fam"/>
    <property type="match status" value="1"/>
</dbReference>
<dbReference type="AlphaFoldDB" id="A0A5C6XGM8"/>
<feature type="active site" evidence="15">
    <location>
        <position position="456"/>
    </location>
</feature>
<dbReference type="GO" id="GO:0004176">
    <property type="term" value="F:ATP-dependent peptidase activity"/>
    <property type="evidence" value="ECO:0007669"/>
    <property type="project" value="InterPro"/>
</dbReference>
<dbReference type="InterPro" id="IPR000642">
    <property type="entry name" value="Peptidase_M41"/>
</dbReference>
<dbReference type="RefSeq" id="WP_146973717.1">
    <property type="nucleotide sequence ID" value="NZ_VOSL01000028.1"/>
</dbReference>
<name>A0A5C6XGM8_9DELT</name>
<dbReference type="Pfam" id="PF06480">
    <property type="entry name" value="FtsH_ext"/>
    <property type="match status" value="1"/>
</dbReference>
<evidence type="ECO:0000256" key="6">
    <source>
        <dbReference type="ARBA" id="ARBA00022723"/>
    </source>
</evidence>
<dbReference type="PROSITE" id="PS00674">
    <property type="entry name" value="AAA"/>
    <property type="match status" value="1"/>
</dbReference>
<evidence type="ECO:0000256" key="11">
    <source>
        <dbReference type="ARBA" id="ARBA00022989"/>
    </source>
</evidence>
<evidence type="ECO:0000256" key="3">
    <source>
        <dbReference type="ARBA" id="ARBA00022475"/>
    </source>
</evidence>
<reference evidence="18 19" key="1">
    <citation type="submission" date="2019-08" db="EMBL/GenBank/DDBJ databases">
        <title>Bradymonadales sp. TMQ2.</title>
        <authorList>
            <person name="Liang Q."/>
        </authorList>
    </citation>
    <scope>NUCLEOTIDE SEQUENCE [LARGE SCALE GENOMIC DNA]</scope>
    <source>
        <strain evidence="18 19">TMQ2</strain>
    </source>
</reference>
<dbReference type="InterPro" id="IPR037219">
    <property type="entry name" value="Peptidase_M41-like"/>
</dbReference>
<comment type="similarity">
    <text evidence="14 15">In the central section; belongs to the AAA ATPase family.</text>
</comment>
<dbReference type="SUPFAM" id="SSF52540">
    <property type="entry name" value="P-loop containing nucleoside triphosphate hydrolases"/>
    <property type="match status" value="1"/>
</dbReference>
<dbReference type="SUPFAM" id="SSF140990">
    <property type="entry name" value="FtsH protease domain-like"/>
    <property type="match status" value="1"/>
</dbReference>
<evidence type="ECO:0000256" key="8">
    <source>
        <dbReference type="ARBA" id="ARBA00022801"/>
    </source>
</evidence>
<dbReference type="EMBL" id="VOSL01000028">
    <property type="protein sequence ID" value="TXD39687.1"/>
    <property type="molecule type" value="Genomic_DNA"/>
</dbReference>
<dbReference type="InterPro" id="IPR003960">
    <property type="entry name" value="ATPase_AAA_CS"/>
</dbReference>
<dbReference type="Pfam" id="PF00004">
    <property type="entry name" value="AAA"/>
    <property type="match status" value="1"/>
</dbReference>
<dbReference type="Gene3D" id="3.30.720.210">
    <property type="match status" value="1"/>
</dbReference>
<dbReference type="Gene3D" id="1.20.58.760">
    <property type="entry name" value="Peptidase M41"/>
    <property type="match status" value="1"/>
</dbReference>
<dbReference type="GO" id="GO:0006508">
    <property type="term" value="P:proteolysis"/>
    <property type="evidence" value="ECO:0007669"/>
    <property type="project" value="UniProtKB-KW"/>
</dbReference>
<sequence length="661" mass="71878">MAESSNNAPSPKKGADSNSGGLSWRTLLVALAVGLGALLIFYQVQGPGAVVSLPYSELKARVERGEVARVMLSDRQVVAMPTDEVLNRERQAEGAEDFERWQAQRPLDDPSLLPLLERQEVVVDVAPQSGCAEGGFVWIWVLGALMVFIFWSFMIRRMQMLNAQGPGSNSPVMSFGKSRARVYAEEGTGVTFEDVAGVEEAKEELREIISFLREPSRFTRLGGKVPKGVLLVGPPGTGKTLLARAVAGEAEVPFFNLSGSDFVEMFVGVGAARVRDLFQQAQESAPCIIFVDELDAIGKTRGAAGYQSNEEREQTLNALLVEMDGFDTRSGVIILAATNRPEVLDPALLRSGRFDRQVVVDRPDKKGRRRILEVHARRVVMSPDVDLDVVAAQTPGFVGADLANIVNEAALLAARKNKSQVELEDFQASIERVMAGLERKSRRLSEKESRIVAFHEAGHAIVAGAMSDADPVHKISIVSRGIGALGYTLQVPLEDRYLVTRSELHDRICMLLGGRAAEHIVFGDVSSGAANDLQRVTDIARRMVSEYGMGHAIGNLSYGEDSSPFLSQMGVSARGYSDQTAEKIDAEVEQIVSVLYQRTLEVLEKNVDLLHEMADTLREQEVLEGAQLAMLMERVQPAEAVSGLDGASALRVPSRPDEPAG</sequence>
<keyword evidence="12 15" id="KW-0482">Metalloprotease</keyword>
<accession>A0A5C6XGM8</accession>
<keyword evidence="8 15" id="KW-0378">Hydrolase</keyword>
<evidence type="ECO:0000256" key="16">
    <source>
        <dbReference type="RuleBase" id="RU003651"/>
    </source>
</evidence>
<dbReference type="PANTHER" id="PTHR23076">
    <property type="entry name" value="METALLOPROTEASE M41 FTSH"/>
    <property type="match status" value="1"/>
</dbReference>
<dbReference type="Pfam" id="PF01434">
    <property type="entry name" value="Peptidase_M41"/>
    <property type="match status" value="1"/>
</dbReference>
<feature type="binding site" evidence="15">
    <location>
        <position position="532"/>
    </location>
    <ligand>
        <name>Zn(2+)</name>
        <dbReference type="ChEBI" id="CHEBI:29105"/>
        <note>catalytic</note>
    </ligand>
</feature>
<organism evidence="18 19">
    <name type="scientific">Lujinxingia vulgaris</name>
    <dbReference type="NCBI Taxonomy" id="2600176"/>
    <lineage>
        <taxon>Bacteria</taxon>
        <taxon>Deltaproteobacteria</taxon>
        <taxon>Bradymonadales</taxon>
        <taxon>Lujinxingiaceae</taxon>
        <taxon>Lujinxingia</taxon>
    </lineage>
</organism>
<dbReference type="Proteomes" id="UP000321046">
    <property type="component" value="Unassembled WGS sequence"/>
</dbReference>
<dbReference type="GO" id="GO:0004222">
    <property type="term" value="F:metalloendopeptidase activity"/>
    <property type="evidence" value="ECO:0007669"/>
    <property type="project" value="InterPro"/>
</dbReference>
<feature type="domain" description="AAA+ ATPase" evidence="17">
    <location>
        <begin position="225"/>
        <end position="364"/>
    </location>
</feature>
<dbReference type="InterPro" id="IPR011546">
    <property type="entry name" value="Pept_M41_FtsH_extracell"/>
</dbReference>
<dbReference type="EC" id="3.4.24.-" evidence="15"/>
<comment type="subcellular location">
    <subcellularLocation>
        <location evidence="15">Cell membrane</location>
        <topology evidence="15">Multi-pass membrane protein</topology>
        <orientation evidence="15">Cytoplasmic side</orientation>
    </subcellularLocation>
    <subcellularLocation>
        <location evidence="1">Membrane</location>
    </subcellularLocation>
</comment>
<evidence type="ECO:0000256" key="10">
    <source>
        <dbReference type="ARBA" id="ARBA00022840"/>
    </source>
</evidence>
<keyword evidence="3 15" id="KW-1003">Cell membrane</keyword>
<dbReference type="InterPro" id="IPR041569">
    <property type="entry name" value="AAA_lid_3"/>
</dbReference>
<feature type="binding site" evidence="15">
    <location>
        <position position="459"/>
    </location>
    <ligand>
        <name>Zn(2+)</name>
        <dbReference type="ChEBI" id="CHEBI:29105"/>
        <note>catalytic</note>
    </ligand>
</feature>
<dbReference type="OrthoDB" id="9809379at2"/>
<dbReference type="InterPro" id="IPR005936">
    <property type="entry name" value="FtsH"/>
</dbReference>
<comment type="cofactor">
    <cofactor evidence="15">
        <name>Zn(2+)</name>
        <dbReference type="ChEBI" id="CHEBI:29105"/>
    </cofactor>
    <text evidence="15">Binds 1 zinc ion per subunit.</text>
</comment>
<keyword evidence="13 15" id="KW-0472">Membrane</keyword>
<feature type="transmembrane region" description="Helical" evidence="15">
    <location>
        <begin position="137"/>
        <end position="155"/>
    </location>
</feature>
<dbReference type="GO" id="GO:0030163">
    <property type="term" value="P:protein catabolic process"/>
    <property type="evidence" value="ECO:0007669"/>
    <property type="project" value="UniProtKB-UniRule"/>
</dbReference>
<evidence type="ECO:0000256" key="12">
    <source>
        <dbReference type="ARBA" id="ARBA00023049"/>
    </source>
</evidence>
<dbReference type="PANTHER" id="PTHR23076:SF97">
    <property type="entry name" value="ATP-DEPENDENT ZINC METALLOPROTEASE YME1L1"/>
    <property type="match status" value="1"/>
</dbReference>
<dbReference type="CDD" id="cd19501">
    <property type="entry name" value="RecA-like_FtsH"/>
    <property type="match status" value="1"/>
</dbReference>
<evidence type="ECO:0000256" key="9">
    <source>
        <dbReference type="ARBA" id="ARBA00022833"/>
    </source>
</evidence>
<dbReference type="Gene3D" id="1.10.8.60">
    <property type="match status" value="1"/>
</dbReference>
<comment type="caution">
    <text evidence="18">The sequence shown here is derived from an EMBL/GenBank/DDBJ whole genome shotgun (WGS) entry which is preliminary data.</text>
</comment>
<dbReference type="GO" id="GO:0008270">
    <property type="term" value="F:zinc ion binding"/>
    <property type="evidence" value="ECO:0007669"/>
    <property type="project" value="UniProtKB-UniRule"/>
</dbReference>
<keyword evidence="9 15" id="KW-0862">Zinc</keyword>
<evidence type="ECO:0000256" key="14">
    <source>
        <dbReference type="ARBA" id="ARBA00061570"/>
    </source>
</evidence>
<dbReference type="InterPro" id="IPR027417">
    <property type="entry name" value="P-loop_NTPase"/>
</dbReference>
<evidence type="ECO:0000256" key="7">
    <source>
        <dbReference type="ARBA" id="ARBA00022741"/>
    </source>
</evidence>
<evidence type="ECO:0000256" key="4">
    <source>
        <dbReference type="ARBA" id="ARBA00022670"/>
    </source>
</evidence>
<gene>
    <name evidence="18" type="primary">hflB</name>
    <name evidence="15" type="synonym">ftsH</name>
    <name evidence="18" type="ORF">FRC96_06600</name>
</gene>
<comment type="similarity">
    <text evidence="2 15">In the C-terminal section; belongs to the peptidase M41 family.</text>
</comment>
<feature type="binding site" evidence="15">
    <location>
        <position position="455"/>
    </location>
    <ligand>
        <name>Zn(2+)</name>
        <dbReference type="ChEBI" id="CHEBI:29105"/>
        <note>catalytic</note>
    </ligand>
</feature>